<reference evidence="3" key="1">
    <citation type="journal article" date="2019" name="Int. J. Syst. Evol. Microbiol.">
        <title>The Global Catalogue of Microorganisms (GCM) 10K type strain sequencing project: providing services to taxonomists for standard genome sequencing and annotation.</title>
        <authorList>
            <consortium name="The Broad Institute Genomics Platform"/>
            <consortium name="The Broad Institute Genome Sequencing Center for Infectious Disease"/>
            <person name="Wu L."/>
            <person name="Ma J."/>
        </authorList>
    </citation>
    <scope>NUCLEOTIDE SEQUENCE [LARGE SCALE GENOMIC DNA]</scope>
    <source>
        <strain evidence="3">JCM 16546</strain>
    </source>
</reference>
<sequence length="173" mass="18370">MPSRLASLGLAAVLVASITACTPTPEPTPTPTGFSTEEEAFAAAEELYRDHVDELNAYYAGSNPEYEPADYLSGQPLAEEQSILEQMDDLGLRIEGALVIRSLERGPAELVGSAWSIELRSCLDSSTTRVLDADGEDVTPARDELIALRSEIATAEGGGLRIVSSVVNEDAVC</sequence>
<dbReference type="Proteomes" id="UP001410795">
    <property type="component" value="Unassembled WGS sequence"/>
</dbReference>
<dbReference type="PROSITE" id="PS51257">
    <property type="entry name" value="PROKAR_LIPOPROTEIN"/>
    <property type="match status" value="1"/>
</dbReference>
<protein>
    <submittedName>
        <fullName evidence="2">Uncharacterized protein</fullName>
    </submittedName>
</protein>
<name>A0ABP7BGS0_9MICO</name>
<keyword evidence="3" id="KW-1185">Reference proteome</keyword>
<dbReference type="RefSeq" id="WP_221859229.1">
    <property type="nucleotide sequence ID" value="NZ_BAAAYV010000009.1"/>
</dbReference>
<evidence type="ECO:0000313" key="3">
    <source>
        <dbReference type="Proteomes" id="UP001410795"/>
    </source>
</evidence>
<dbReference type="EMBL" id="BAAAYV010000009">
    <property type="protein sequence ID" value="GAA3658647.1"/>
    <property type="molecule type" value="Genomic_DNA"/>
</dbReference>
<accession>A0ABP7BGS0</accession>
<feature type="signal peptide" evidence="1">
    <location>
        <begin position="1"/>
        <end position="22"/>
    </location>
</feature>
<feature type="chain" id="PRO_5045077352" evidence="1">
    <location>
        <begin position="23"/>
        <end position="173"/>
    </location>
</feature>
<keyword evidence="1" id="KW-0732">Signal</keyword>
<gene>
    <name evidence="2" type="ORF">GCM10022202_18960</name>
</gene>
<evidence type="ECO:0000313" key="2">
    <source>
        <dbReference type="EMBL" id="GAA3658647.1"/>
    </source>
</evidence>
<comment type="caution">
    <text evidence="2">The sequence shown here is derived from an EMBL/GenBank/DDBJ whole genome shotgun (WGS) entry which is preliminary data.</text>
</comment>
<organism evidence="2 3">
    <name type="scientific">Microbacterium marinilacus</name>
    <dbReference type="NCBI Taxonomy" id="415209"/>
    <lineage>
        <taxon>Bacteria</taxon>
        <taxon>Bacillati</taxon>
        <taxon>Actinomycetota</taxon>
        <taxon>Actinomycetes</taxon>
        <taxon>Micrococcales</taxon>
        <taxon>Microbacteriaceae</taxon>
        <taxon>Microbacterium</taxon>
    </lineage>
</organism>
<evidence type="ECO:0000256" key="1">
    <source>
        <dbReference type="SAM" id="SignalP"/>
    </source>
</evidence>
<proteinExistence type="predicted"/>